<dbReference type="InterPro" id="IPR013154">
    <property type="entry name" value="ADH-like_N"/>
</dbReference>
<evidence type="ECO:0000256" key="2">
    <source>
        <dbReference type="ARBA" id="ARBA00008072"/>
    </source>
</evidence>
<evidence type="ECO:0000256" key="3">
    <source>
        <dbReference type="ARBA" id="ARBA00013190"/>
    </source>
</evidence>
<dbReference type="Proteomes" id="UP001596337">
    <property type="component" value="Unassembled WGS sequence"/>
</dbReference>
<comment type="catalytic activity">
    <reaction evidence="8">
        <text>a primary alcohol + NAD(+) = an aldehyde + NADH + H(+)</text>
        <dbReference type="Rhea" id="RHEA:10736"/>
        <dbReference type="ChEBI" id="CHEBI:15378"/>
        <dbReference type="ChEBI" id="CHEBI:15734"/>
        <dbReference type="ChEBI" id="CHEBI:17478"/>
        <dbReference type="ChEBI" id="CHEBI:57540"/>
        <dbReference type="ChEBI" id="CHEBI:57945"/>
        <dbReference type="EC" id="1.1.1.1"/>
    </reaction>
</comment>
<dbReference type="InterPro" id="IPR002328">
    <property type="entry name" value="ADH_Zn_CS"/>
</dbReference>
<evidence type="ECO:0000256" key="6">
    <source>
        <dbReference type="ARBA" id="ARBA00023002"/>
    </source>
</evidence>
<dbReference type="InterPro" id="IPR020843">
    <property type="entry name" value="ER"/>
</dbReference>
<dbReference type="EMBL" id="JBHSXX010000001">
    <property type="protein sequence ID" value="MFC6867403.1"/>
    <property type="molecule type" value="Genomic_DNA"/>
</dbReference>
<dbReference type="InterPro" id="IPR013149">
    <property type="entry name" value="ADH-like_C"/>
</dbReference>
<evidence type="ECO:0000259" key="10">
    <source>
        <dbReference type="SMART" id="SM00829"/>
    </source>
</evidence>
<evidence type="ECO:0000256" key="8">
    <source>
        <dbReference type="ARBA" id="ARBA00049243"/>
    </source>
</evidence>
<evidence type="ECO:0000313" key="12">
    <source>
        <dbReference type="Proteomes" id="UP001596337"/>
    </source>
</evidence>
<comment type="cofactor">
    <cofactor evidence="1 9">
        <name>Zn(2+)</name>
        <dbReference type="ChEBI" id="CHEBI:29105"/>
    </cofactor>
</comment>
<dbReference type="Gene3D" id="3.90.180.10">
    <property type="entry name" value="Medium-chain alcohol dehydrogenases, catalytic domain"/>
    <property type="match status" value="1"/>
</dbReference>
<dbReference type="Gene3D" id="3.40.50.720">
    <property type="entry name" value="NAD(P)-binding Rossmann-like Domain"/>
    <property type="match status" value="1"/>
</dbReference>
<reference evidence="12" key="1">
    <citation type="journal article" date="2019" name="Int. J. Syst. Evol. Microbiol.">
        <title>The Global Catalogue of Microorganisms (GCM) 10K type strain sequencing project: providing services to taxonomists for standard genome sequencing and annotation.</title>
        <authorList>
            <consortium name="The Broad Institute Genomics Platform"/>
            <consortium name="The Broad Institute Genome Sequencing Center for Infectious Disease"/>
            <person name="Wu L."/>
            <person name="Ma J."/>
        </authorList>
    </citation>
    <scope>NUCLEOTIDE SEQUENCE [LARGE SCALE GENOMIC DNA]</scope>
    <source>
        <strain evidence="12">KCTC 32255</strain>
    </source>
</reference>
<evidence type="ECO:0000256" key="4">
    <source>
        <dbReference type="ARBA" id="ARBA00022723"/>
    </source>
</evidence>
<evidence type="ECO:0000256" key="5">
    <source>
        <dbReference type="ARBA" id="ARBA00022833"/>
    </source>
</evidence>
<accession>A0ABW2BX00</accession>
<dbReference type="SUPFAM" id="SSF50129">
    <property type="entry name" value="GroES-like"/>
    <property type="match status" value="1"/>
</dbReference>
<dbReference type="SMART" id="SM00829">
    <property type="entry name" value="PKS_ER"/>
    <property type="match status" value="1"/>
</dbReference>
<dbReference type="RefSeq" id="WP_345392794.1">
    <property type="nucleotide sequence ID" value="NZ_BAABLA010000012.1"/>
</dbReference>
<dbReference type="PANTHER" id="PTHR42940:SF8">
    <property type="entry name" value="VACUOLAR PROTEIN SORTING-ASSOCIATED PROTEIN 11"/>
    <property type="match status" value="1"/>
</dbReference>
<dbReference type="InterPro" id="IPR011032">
    <property type="entry name" value="GroES-like_sf"/>
</dbReference>
<dbReference type="Pfam" id="PF00107">
    <property type="entry name" value="ADH_zinc_N"/>
    <property type="match status" value="1"/>
</dbReference>
<dbReference type="EC" id="1.1.1.1" evidence="3"/>
<name>A0ABW2BX00_9PSEU</name>
<comment type="similarity">
    <text evidence="2 9">Belongs to the zinc-containing alcohol dehydrogenase family.</text>
</comment>
<organism evidence="11 12">
    <name type="scientific">Haloechinothrix salitolerans</name>
    <dbReference type="NCBI Taxonomy" id="926830"/>
    <lineage>
        <taxon>Bacteria</taxon>
        <taxon>Bacillati</taxon>
        <taxon>Actinomycetota</taxon>
        <taxon>Actinomycetes</taxon>
        <taxon>Pseudonocardiales</taxon>
        <taxon>Pseudonocardiaceae</taxon>
        <taxon>Haloechinothrix</taxon>
    </lineage>
</organism>
<dbReference type="CDD" id="cd05284">
    <property type="entry name" value="arabinose_DH_like"/>
    <property type="match status" value="1"/>
</dbReference>
<evidence type="ECO:0000256" key="7">
    <source>
        <dbReference type="ARBA" id="ARBA00049164"/>
    </source>
</evidence>
<evidence type="ECO:0000256" key="9">
    <source>
        <dbReference type="RuleBase" id="RU361277"/>
    </source>
</evidence>
<evidence type="ECO:0000256" key="1">
    <source>
        <dbReference type="ARBA" id="ARBA00001947"/>
    </source>
</evidence>
<keyword evidence="5 9" id="KW-0862">Zinc</keyword>
<dbReference type="Pfam" id="PF08240">
    <property type="entry name" value="ADH_N"/>
    <property type="match status" value="1"/>
</dbReference>
<dbReference type="PROSITE" id="PS00059">
    <property type="entry name" value="ADH_ZINC"/>
    <property type="match status" value="1"/>
</dbReference>
<comment type="catalytic activity">
    <reaction evidence="7">
        <text>a secondary alcohol + NAD(+) = a ketone + NADH + H(+)</text>
        <dbReference type="Rhea" id="RHEA:10740"/>
        <dbReference type="ChEBI" id="CHEBI:15378"/>
        <dbReference type="ChEBI" id="CHEBI:17087"/>
        <dbReference type="ChEBI" id="CHEBI:35681"/>
        <dbReference type="ChEBI" id="CHEBI:57540"/>
        <dbReference type="ChEBI" id="CHEBI:57945"/>
        <dbReference type="EC" id="1.1.1.1"/>
    </reaction>
</comment>
<dbReference type="InterPro" id="IPR036291">
    <property type="entry name" value="NAD(P)-bd_dom_sf"/>
</dbReference>
<feature type="domain" description="Enoyl reductase (ER)" evidence="10">
    <location>
        <begin position="10"/>
        <end position="339"/>
    </location>
</feature>
<keyword evidence="6" id="KW-0560">Oxidoreductase</keyword>
<proteinExistence type="inferred from homology"/>
<dbReference type="PANTHER" id="PTHR42940">
    <property type="entry name" value="ALCOHOL DEHYDROGENASE 1-RELATED"/>
    <property type="match status" value="1"/>
</dbReference>
<gene>
    <name evidence="11" type="ORF">ACFQGD_09605</name>
</gene>
<dbReference type="SUPFAM" id="SSF51735">
    <property type="entry name" value="NAD(P)-binding Rossmann-fold domains"/>
    <property type="match status" value="1"/>
</dbReference>
<keyword evidence="4 9" id="KW-0479">Metal-binding</keyword>
<evidence type="ECO:0000313" key="11">
    <source>
        <dbReference type="EMBL" id="MFC6867403.1"/>
    </source>
</evidence>
<keyword evidence="12" id="KW-1185">Reference proteome</keyword>
<sequence>MKAVRVHKYHQQPSIDEVPEPTVKGPFDVVVKIGGAGVCRTDLHIIEEQWADKTGVALPYTIGHENAGWVHDVGSAVSNVAIGDTVILHPTPTCGLCRACRAGDDMHCSNNAFPGIDCDGGMAEYLLTSARACIKLDPGTQPEDVAALADAGITAYHAVRKAAPLLYPGTTCVVNGAGGLGHIGIQSLRALTATNIVVVDRNAEALDLAKQLGADQTVLADGKHVDTVLDITNGDGAEVVLDFVAEQGAQQDAFAMTQRAGSHFVIGYGSNIDIPTIDIISTERNIIGNLVGTYNDLAELMVLAQAGKVTLHTKKYPLDAALDALADLDAGRVRGRAILTP</sequence>
<protein>
    <recommendedName>
        <fullName evidence="3">alcohol dehydrogenase</fullName>
        <ecNumber evidence="3">1.1.1.1</ecNumber>
    </recommendedName>
</protein>
<comment type="caution">
    <text evidence="11">The sequence shown here is derived from an EMBL/GenBank/DDBJ whole genome shotgun (WGS) entry which is preliminary data.</text>
</comment>